<feature type="region of interest" description="Disordered" evidence="1">
    <location>
        <begin position="58"/>
        <end position="90"/>
    </location>
</feature>
<keyword evidence="4" id="KW-1185">Reference proteome</keyword>
<organism evidence="3 4">
    <name type="scientific">Phytophthora sojae (strain P6497)</name>
    <name type="common">Soybean stem and root rot agent</name>
    <name type="synonym">Phytophthora megasperma f. sp. glycines</name>
    <dbReference type="NCBI Taxonomy" id="1094619"/>
    <lineage>
        <taxon>Eukaryota</taxon>
        <taxon>Sar</taxon>
        <taxon>Stramenopiles</taxon>
        <taxon>Oomycota</taxon>
        <taxon>Peronosporomycetes</taxon>
        <taxon>Peronosporales</taxon>
        <taxon>Peronosporaceae</taxon>
        <taxon>Phytophthora</taxon>
    </lineage>
</organism>
<evidence type="ECO:0000313" key="4">
    <source>
        <dbReference type="Proteomes" id="UP000002640"/>
    </source>
</evidence>
<keyword evidence="2" id="KW-1133">Transmembrane helix</keyword>
<evidence type="ECO:0000256" key="2">
    <source>
        <dbReference type="SAM" id="Phobius"/>
    </source>
</evidence>
<proteinExistence type="predicted"/>
<reference evidence="3 4" key="1">
    <citation type="journal article" date="2006" name="Science">
        <title>Phytophthora genome sequences uncover evolutionary origins and mechanisms of pathogenesis.</title>
        <authorList>
            <person name="Tyler B.M."/>
            <person name="Tripathy S."/>
            <person name="Zhang X."/>
            <person name="Dehal P."/>
            <person name="Jiang R.H."/>
            <person name="Aerts A."/>
            <person name="Arredondo F.D."/>
            <person name="Baxter L."/>
            <person name="Bensasson D."/>
            <person name="Beynon J.L."/>
            <person name="Chapman J."/>
            <person name="Damasceno C.M."/>
            <person name="Dorrance A.E."/>
            <person name="Dou D."/>
            <person name="Dickerman A.W."/>
            <person name="Dubchak I.L."/>
            <person name="Garbelotto M."/>
            <person name="Gijzen M."/>
            <person name="Gordon S.G."/>
            <person name="Govers F."/>
            <person name="Grunwald N.J."/>
            <person name="Huang W."/>
            <person name="Ivors K.L."/>
            <person name="Jones R.W."/>
            <person name="Kamoun S."/>
            <person name="Krampis K."/>
            <person name="Lamour K.H."/>
            <person name="Lee M.K."/>
            <person name="McDonald W.H."/>
            <person name="Medina M."/>
            <person name="Meijer H.J."/>
            <person name="Nordberg E.K."/>
            <person name="Maclean D.J."/>
            <person name="Ospina-Giraldo M.D."/>
            <person name="Morris P.F."/>
            <person name="Phuntumart V."/>
            <person name="Putnam N.H."/>
            <person name="Rash S."/>
            <person name="Rose J.K."/>
            <person name="Sakihama Y."/>
            <person name="Salamov A.A."/>
            <person name="Savidor A."/>
            <person name="Scheuring C.F."/>
            <person name="Smith B.M."/>
            <person name="Sobral B.W."/>
            <person name="Terry A."/>
            <person name="Torto-Alalibo T.A."/>
            <person name="Win J."/>
            <person name="Xu Z."/>
            <person name="Zhang H."/>
            <person name="Grigoriev I.V."/>
            <person name="Rokhsar D.S."/>
            <person name="Boore J.L."/>
        </authorList>
    </citation>
    <scope>NUCLEOTIDE SEQUENCE [LARGE SCALE GENOMIC DNA]</scope>
    <source>
        <strain evidence="3 4">P6497</strain>
    </source>
</reference>
<dbReference type="OMA" id="TSHTHEP"/>
<protein>
    <submittedName>
        <fullName evidence="3">Uncharacterized protein</fullName>
    </submittedName>
</protein>
<feature type="transmembrane region" description="Helical" evidence="2">
    <location>
        <begin position="231"/>
        <end position="250"/>
    </location>
</feature>
<keyword evidence="2" id="KW-0812">Transmembrane</keyword>
<dbReference type="AlphaFoldDB" id="G4YHM1"/>
<evidence type="ECO:0000313" key="3">
    <source>
        <dbReference type="EMBL" id="EGZ29126.1"/>
    </source>
</evidence>
<dbReference type="RefSeq" id="XP_009516401.1">
    <property type="nucleotide sequence ID" value="XM_009518106.1"/>
</dbReference>
<dbReference type="KEGG" id="psoj:PHYSODRAFT_294421"/>
<keyword evidence="2" id="KW-0472">Membrane</keyword>
<dbReference type="EMBL" id="JH159151">
    <property type="protein sequence ID" value="EGZ29126.1"/>
    <property type="molecule type" value="Genomic_DNA"/>
</dbReference>
<dbReference type="GeneID" id="20641101"/>
<name>G4YHM1_PHYSP</name>
<gene>
    <name evidence="3" type="ORF">PHYSODRAFT_294421</name>
</gene>
<dbReference type="InParanoid" id="G4YHM1"/>
<dbReference type="Proteomes" id="UP000002640">
    <property type="component" value="Unassembled WGS sequence"/>
</dbReference>
<accession>G4YHM1</accession>
<sequence length="326" mass="35154">MYCSVPAKEIMSCTSKYYQQSTGGVLTVTQTTYTDQLHPARKCTHVYIPLSISDRQVTQSKISSKQQTTKMSTNSTSTAGDSRTVTKTTSSNAGDSCTWYAGESCSQPRTGYDCLNVLLSTDECAIDPNGACVSVSVYKESEPPSGYFPASNYSYCSANDSVCSTCLSEWTTDYETTGSTGTKTYCTGSDGCVCVAAVEVPNWEQTVIANKCDGSSTSADNFQDFSPGTQIGIILALCIGGVVLLSVFVVRRHSRRAPVDHGPWYFPESESAHHAPSKPQLSLAGWKSLREKLIEAEHELVEGDTVRLDVPTRSPELLVEGPTATL</sequence>
<evidence type="ECO:0000256" key="1">
    <source>
        <dbReference type="SAM" id="MobiDB-lite"/>
    </source>
</evidence>